<proteinExistence type="predicted"/>
<dbReference type="Pfam" id="PF06605">
    <property type="entry name" value="Prophage_tail"/>
    <property type="match status" value="1"/>
</dbReference>
<gene>
    <name evidence="2" type="ORF">AB1I55_10555</name>
</gene>
<evidence type="ECO:0000313" key="2">
    <source>
        <dbReference type="EMBL" id="MEW3466532.1"/>
    </source>
</evidence>
<name>A0ABV3ME24_9ENTE</name>
<reference evidence="2 3" key="1">
    <citation type="submission" date="2024-05" db="EMBL/GenBank/DDBJ databases">
        <title>Human gut microbiome strain richness.</title>
        <authorList>
            <person name="Chen-Liaw A."/>
        </authorList>
    </citation>
    <scope>NUCLEOTIDE SEQUENCE [LARGE SCALE GENOMIC DNA]</scope>
    <source>
        <strain evidence="2 3">J1100102st1_G3_J1100102_180507</strain>
    </source>
</reference>
<keyword evidence="3" id="KW-1185">Reference proteome</keyword>
<dbReference type="RefSeq" id="WP_196044582.1">
    <property type="nucleotide sequence ID" value="NZ_JBFDTA010000018.1"/>
</dbReference>
<dbReference type="InterPro" id="IPR010572">
    <property type="entry name" value="Tail_dom"/>
</dbReference>
<feature type="domain" description="Tail spike" evidence="1">
    <location>
        <begin position="132"/>
        <end position="360"/>
    </location>
</feature>
<protein>
    <submittedName>
        <fullName evidence="2">Phage tail protein</fullName>
    </submittedName>
</protein>
<sequence>MERPLIAILDNKDQLLCVTDEYEGGNLHTYLLGTAAFFRCSILQKSAMAPFFKVGNKISFIYKNTAYHFDITDMVKNEKYVTVQADSLTLELRNEDASEYKATKAMTFEEYLKVFLFVGDNPLVMGINEVSDKKLQLEWEGSEDDLLARLFSLATRFNAEIEFITQLNQHWGLSQIVLNVYKANDDKNQGVGNNRQDVLLEWGNNVETIEVKDNIDNLKTAIKPIGTDGLTIAGIEIDERDTEGNQLFYSPKASPIIYAVQARNIFMAKMNGEGYIKKNWSYETNNQNTLAGQALAQLKKLSQVEVTVTIKSYEYLGIGDTVRALNTEYQPALNLSVRVSEQDIYFDEPNRNQTKFTNAQILQSEVDTTLLARVQALIEANKVFTYEIITSDGVTFKNGFGSTTLTARVRDGIKDVTDTFSLKWYKDGTLFSNTKTVTINAADIEEKAVFRFEVADDSGNVRGGAEVTVTNIDDGKKGEPGETFYPHHGYLMADGTLVNQVPNENLLNARLVYPSSNNATAYPISNTTMVEDGKQFNRTMRANPTSQPGIFSIFTAIDITAFAAKLAGKRVGLSVMVRGSSPVNMMLMARYRITGGESSIFPGEANERVDVRTYWTQVKFVVESFPANIDLLRFNPLSIINPVPDLSKFYLDMRDWKVEILEPGQEPSYYTTPPNVDYENAYPKYEGFYSDTYQANSTDADKYKPWIPFMGPQGKDGYTPVKNVDYFDGQPGQNGKSAYLWIRYSQNADGSGMTSDPANAKYTGYATTETNVAPTSPSVYKWQQTKGDPGIGIPGEPGPDGKTSYLHIKYSNDGGLTFTGNGGEDGGDYIGQYVDFTEADSTKPSDYTWSLTKGSKGDKGDPAPLISLSGTTQAITVDKDGKITPASSFSVTGTVVNTAISNWTYSLNGGNFGSAVPTGVTRSGNTVTINPVTATFDQLTIKAADATVSDVFTISRIKDGGEGPPGSDAYTVFLTNESYTFAGSTTAALAGSTTTEVIVYKGINKITPTSITVGTKPTGLSSSVSGSIITLTATTALVSKSGTVPITITADGKTFTKQFSYALSLQGATGNTGKGVAAEEISYSISQDGVNPPTSGWSGTRPTPKAGWYMWTRTRFKYTDNTYSAYFYLVAQQGKDAIVISDTAPANPTKGTLWQDSSVVPQIIKVFDGTVWSMWGMPIDNLLATNIISENGVFKRLEGAEIVNTFSYTDSGVTYTGTTTMKDGNVTIARTGSDGSTWTTTMDRVQGFVDTYKVSSSAPARTTQLGQGKLYMVESGVGGYLPAAALNPAPWVNIPLASGFVTIEGATPQYRRIRLIDGSYEVQLRGRVGPSSGNFDLTGRRIGSIPYPASMLELFLCGANSGRSGRMQVELNGDLMVASADSGVTYISLSGIRFVSL</sequence>
<dbReference type="Proteomes" id="UP001554047">
    <property type="component" value="Unassembled WGS sequence"/>
</dbReference>
<evidence type="ECO:0000313" key="3">
    <source>
        <dbReference type="Proteomes" id="UP001554047"/>
    </source>
</evidence>
<accession>A0ABV3ME24</accession>
<comment type="caution">
    <text evidence="2">The sequence shown here is derived from an EMBL/GenBank/DDBJ whole genome shotgun (WGS) entry which is preliminary data.</text>
</comment>
<evidence type="ECO:0000259" key="1">
    <source>
        <dbReference type="Pfam" id="PF06605"/>
    </source>
</evidence>
<dbReference type="EMBL" id="JBFDTB010000016">
    <property type="protein sequence ID" value="MEW3466532.1"/>
    <property type="molecule type" value="Genomic_DNA"/>
</dbReference>
<organism evidence="2 3">
    <name type="scientific">Enterococcus entomosocium</name>
    <dbReference type="NCBI Taxonomy" id="3034352"/>
    <lineage>
        <taxon>Bacteria</taxon>
        <taxon>Bacillati</taxon>
        <taxon>Bacillota</taxon>
        <taxon>Bacilli</taxon>
        <taxon>Lactobacillales</taxon>
        <taxon>Enterococcaceae</taxon>
        <taxon>Enterococcus</taxon>
    </lineage>
</organism>